<gene>
    <name evidence="9" type="ORF">KYE46_02755</name>
</gene>
<keyword evidence="10" id="KW-1185">Reference proteome</keyword>
<dbReference type="EMBL" id="CP079194">
    <property type="protein sequence ID" value="QXT40196.1"/>
    <property type="molecule type" value="Genomic_DNA"/>
</dbReference>
<evidence type="ECO:0000313" key="10">
    <source>
        <dbReference type="Proteomes" id="UP000825009"/>
    </source>
</evidence>
<evidence type="ECO:0000313" key="9">
    <source>
        <dbReference type="EMBL" id="QXT40196.1"/>
    </source>
</evidence>
<protein>
    <recommendedName>
        <fullName evidence="2">histidine kinase</fullName>
        <ecNumber evidence="2">2.7.13.3</ecNumber>
    </recommendedName>
</protein>
<name>A0A8F6TWF3_9RHOB</name>
<keyword evidence="6" id="KW-0418">Kinase</keyword>
<reference evidence="9 10" key="1">
    <citation type="submission" date="2021-07" db="EMBL/GenBank/DDBJ databases">
        <title>A novel Jannaschia species isolated from marine dinoflagellate Ceratoperidinium margalefii.</title>
        <authorList>
            <person name="Jiang Y."/>
            <person name="Li Z."/>
        </authorList>
    </citation>
    <scope>NUCLEOTIDE SEQUENCE [LARGE SCALE GENOMIC DNA]</scope>
    <source>
        <strain evidence="9 10">J12C1-MA-4</strain>
    </source>
</reference>
<evidence type="ECO:0000256" key="5">
    <source>
        <dbReference type="ARBA" id="ARBA00022741"/>
    </source>
</evidence>
<dbReference type="Pfam" id="PF07536">
    <property type="entry name" value="HWE_HK"/>
    <property type="match status" value="1"/>
</dbReference>
<dbReference type="Proteomes" id="UP000825009">
    <property type="component" value="Chromosome"/>
</dbReference>
<sequence length="207" mass="22619">MRLQANARRNLMLVEEMSHRLKNLFTVTSSLLRLSAREAEDKASMVNLLEGRITALARSHNLALGKDDDHITGLKVLVEAALAPYADAEGLDLHLTGPLLDLTPEAVTYIALTFHELATNASKYGALSRPGGALHVTWSQTDEGIELFWEERAEVENLEASSGFGSDLLNDAVQFGLGGELQRDLKETGIHYRITLPLTVLNNASEA</sequence>
<evidence type="ECO:0000256" key="7">
    <source>
        <dbReference type="ARBA" id="ARBA00022840"/>
    </source>
</evidence>
<accession>A0A8F6TWF3</accession>
<keyword evidence="3" id="KW-0597">Phosphoprotein</keyword>
<feature type="domain" description="Signal transduction histidine kinase HWE region" evidence="8">
    <location>
        <begin position="16"/>
        <end position="99"/>
    </location>
</feature>
<dbReference type="PANTHER" id="PTHR41523">
    <property type="entry name" value="TWO-COMPONENT SYSTEM SENSOR PROTEIN"/>
    <property type="match status" value="1"/>
</dbReference>
<dbReference type="EC" id="2.7.13.3" evidence="2"/>
<keyword evidence="7" id="KW-0067">ATP-binding</keyword>
<evidence type="ECO:0000256" key="1">
    <source>
        <dbReference type="ARBA" id="ARBA00000085"/>
    </source>
</evidence>
<dbReference type="AlphaFoldDB" id="A0A8F6TWF3"/>
<dbReference type="GO" id="GO:0005524">
    <property type="term" value="F:ATP binding"/>
    <property type="evidence" value="ECO:0007669"/>
    <property type="project" value="UniProtKB-KW"/>
</dbReference>
<evidence type="ECO:0000256" key="3">
    <source>
        <dbReference type="ARBA" id="ARBA00022553"/>
    </source>
</evidence>
<evidence type="ECO:0000259" key="8">
    <source>
        <dbReference type="SMART" id="SM00911"/>
    </source>
</evidence>
<comment type="catalytic activity">
    <reaction evidence="1">
        <text>ATP + protein L-histidine = ADP + protein N-phospho-L-histidine.</text>
        <dbReference type="EC" id="2.7.13.3"/>
    </reaction>
</comment>
<dbReference type="KEGG" id="gce:KYE46_02755"/>
<dbReference type="SMART" id="SM00911">
    <property type="entry name" value="HWE_HK"/>
    <property type="match status" value="1"/>
</dbReference>
<keyword evidence="5" id="KW-0547">Nucleotide-binding</keyword>
<dbReference type="PANTHER" id="PTHR41523:SF8">
    <property type="entry name" value="ETHYLENE RESPONSE SENSOR PROTEIN"/>
    <property type="match status" value="1"/>
</dbReference>
<organism evidence="9 10">
    <name type="scientific">Gymnodinialimonas ceratoperidinii</name>
    <dbReference type="NCBI Taxonomy" id="2856823"/>
    <lineage>
        <taxon>Bacteria</taxon>
        <taxon>Pseudomonadati</taxon>
        <taxon>Pseudomonadota</taxon>
        <taxon>Alphaproteobacteria</taxon>
        <taxon>Rhodobacterales</taxon>
        <taxon>Paracoccaceae</taxon>
        <taxon>Gymnodinialimonas</taxon>
    </lineage>
</organism>
<dbReference type="InterPro" id="IPR011102">
    <property type="entry name" value="Sig_transdc_His_kinase_HWE"/>
</dbReference>
<keyword evidence="4" id="KW-0808">Transferase</keyword>
<evidence type="ECO:0000256" key="4">
    <source>
        <dbReference type="ARBA" id="ARBA00022679"/>
    </source>
</evidence>
<evidence type="ECO:0000256" key="6">
    <source>
        <dbReference type="ARBA" id="ARBA00022777"/>
    </source>
</evidence>
<dbReference type="GO" id="GO:0004673">
    <property type="term" value="F:protein histidine kinase activity"/>
    <property type="evidence" value="ECO:0007669"/>
    <property type="project" value="UniProtKB-EC"/>
</dbReference>
<evidence type="ECO:0000256" key="2">
    <source>
        <dbReference type="ARBA" id="ARBA00012438"/>
    </source>
</evidence>
<proteinExistence type="predicted"/>
<dbReference type="RefSeq" id="WP_219003301.1">
    <property type="nucleotide sequence ID" value="NZ_CP079194.1"/>
</dbReference>